<reference evidence="1 2" key="1">
    <citation type="submission" date="2020-03" db="EMBL/GenBank/DDBJ databases">
        <title>Rubrivivax benzoatilyticus JA2 (sequenced after 10 years sub-culturing).</title>
        <authorList>
            <person name="Gupta D."/>
            <person name="Chintalapati S."/>
            <person name="Chintalapati V.R."/>
        </authorList>
    </citation>
    <scope>NUCLEOTIDE SEQUENCE [LARGE SCALE GENOMIC DNA]</scope>
    <source>
        <strain evidence="1 2">JA2-Mal</strain>
    </source>
</reference>
<dbReference type="RefSeq" id="WP_138938750.1">
    <property type="nucleotide sequence ID" value="NZ_JAAOCD010000006.1"/>
</dbReference>
<evidence type="ECO:0000313" key="2">
    <source>
        <dbReference type="Proteomes" id="UP000802098"/>
    </source>
</evidence>
<comment type="caution">
    <text evidence="1">The sequence shown here is derived from an EMBL/GenBank/DDBJ whole genome shotgun (WGS) entry which is preliminary data.</text>
</comment>
<accession>A0ABX0HWU4</accession>
<protein>
    <submittedName>
        <fullName evidence="1">Uncharacterized protein</fullName>
    </submittedName>
</protein>
<name>A0ABX0HWU4_9BURK</name>
<keyword evidence="2" id="KW-1185">Reference proteome</keyword>
<evidence type="ECO:0000313" key="1">
    <source>
        <dbReference type="EMBL" id="NHK99486.1"/>
    </source>
</evidence>
<proteinExistence type="predicted"/>
<gene>
    <name evidence="1" type="ORF">G7087_13955</name>
</gene>
<sequence>MTMNERPVAPTSRVQMNVTSFLTAPVTVLGNAEAPIGPFTASSPCFTFNGRPAPDSTGIQVSLETSVCPDGSPRVRMLGTQPPELKEAIETVLNCGFAQRCEALGCWPSTGYATIHALWTVARTLTVLRVSLDPSLARPATMPMRKPLPQAFHNWLGERRTTFARWLEDPRPDWVWSLVTDPGQPAEGEWQSSGGEVHPSEVLEAFNISARSGTLASIEAVACASVQPSPMLLEASEPIRALEQCFHLDRQRADTRNWWLYDAEASGQVERIATEIRAAQRRAFLEASRQQSSRSVQVR</sequence>
<dbReference type="EMBL" id="JAAOCD010000006">
    <property type="protein sequence ID" value="NHK99486.1"/>
    <property type="molecule type" value="Genomic_DNA"/>
</dbReference>
<organism evidence="1 2">
    <name type="scientific">Rubrivivax benzoatilyticus</name>
    <dbReference type="NCBI Taxonomy" id="316997"/>
    <lineage>
        <taxon>Bacteria</taxon>
        <taxon>Pseudomonadati</taxon>
        <taxon>Pseudomonadota</taxon>
        <taxon>Betaproteobacteria</taxon>
        <taxon>Burkholderiales</taxon>
        <taxon>Sphaerotilaceae</taxon>
        <taxon>Rubrivivax</taxon>
    </lineage>
</organism>
<dbReference type="Proteomes" id="UP000802098">
    <property type="component" value="Unassembled WGS sequence"/>
</dbReference>